<feature type="region of interest" description="Disordered" evidence="1">
    <location>
        <begin position="39"/>
        <end position="62"/>
    </location>
</feature>
<dbReference type="RefSeq" id="WP_189249054.1">
    <property type="nucleotide sequence ID" value="NZ_BMQJ01000014.1"/>
</dbReference>
<evidence type="ECO:0000313" key="3">
    <source>
        <dbReference type="Proteomes" id="UP000611554"/>
    </source>
</evidence>
<organism evidence="2 3">
    <name type="scientific">Streptosporangium pseudovulgare</name>
    <dbReference type="NCBI Taxonomy" id="35765"/>
    <lineage>
        <taxon>Bacteria</taxon>
        <taxon>Bacillati</taxon>
        <taxon>Actinomycetota</taxon>
        <taxon>Actinomycetes</taxon>
        <taxon>Streptosporangiales</taxon>
        <taxon>Streptosporangiaceae</taxon>
        <taxon>Streptosporangium</taxon>
    </lineage>
</organism>
<keyword evidence="3" id="KW-1185">Reference proteome</keyword>
<gene>
    <name evidence="2" type="ORF">GCM10010140_51550</name>
</gene>
<dbReference type="Proteomes" id="UP000611554">
    <property type="component" value="Unassembled WGS sequence"/>
</dbReference>
<reference evidence="3" key="1">
    <citation type="journal article" date="2019" name="Int. J. Syst. Evol. Microbiol.">
        <title>The Global Catalogue of Microorganisms (GCM) 10K type strain sequencing project: providing services to taxonomists for standard genome sequencing and annotation.</title>
        <authorList>
            <consortium name="The Broad Institute Genomics Platform"/>
            <consortium name="The Broad Institute Genome Sequencing Center for Infectious Disease"/>
            <person name="Wu L."/>
            <person name="Ma J."/>
        </authorList>
    </citation>
    <scope>NUCLEOTIDE SEQUENCE [LARGE SCALE GENOMIC DNA]</scope>
    <source>
        <strain evidence="3">JCM 3115</strain>
    </source>
</reference>
<dbReference type="EMBL" id="BMQJ01000014">
    <property type="protein sequence ID" value="GGQ15081.1"/>
    <property type="molecule type" value="Genomic_DNA"/>
</dbReference>
<evidence type="ECO:0000256" key="1">
    <source>
        <dbReference type="SAM" id="MobiDB-lite"/>
    </source>
</evidence>
<comment type="caution">
    <text evidence="2">The sequence shown here is derived from an EMBL/GenBank/DDBJ whole genome shotgun (WGS) entry which is preliminary data.</text>
</comment>
<accession>A0ABQ2R7K8</accession>
<feature type="region of interest" description="Disordered" evidence="1">
    <location>
        <begin position="94"/>
        <end position="114"/>
    </location>
</feature>
<name>A0ABQ2R7K8_9ACTN</name>
<protein>
    <submittedName>
        <fullName evidence="2">Uncharacterized protein</fullName>
    </submittedName>
</protein>
<proteinExistence type="predicted"/>
<sequence length="158" mass="17136">MTFPADGDRRALVRALVAEFAPEELPDFDLMTEAYFASPGAARRARRPRDEPGGALSDPGDPTFTNLMWGVVAGLTTELIVLSARQGWARLRRRRKPVAGPGDPLPELPLGGEAAARERIARDLHDLRGPGPAGSPPAEAVAERLVDRWGRRDWTPPG</sequence>
<evidence type="ECO:0000313" key="2">
    <source>
        <dbReference type="EMBL" id="GGQ15081.1"/>
    </source>
</evidence>